<dbReference type="InterPro" id="IPR001623">
    <property type="entry name" value="DnaJ_domain"/>
</dbReference>
<dbReference type="Proteomes" id="UP000237271">
    <property type="component" value="Unassembled WGS sequence"/>
</dbReference>
<protein>
    <submittedName>
        <fullName evidence="5">Double-strand-break repair protein rad21</fullName>
    </submittedName>
</protein>
<dbReference type="Pfam" id="PF04825">
    <property type="entry name" value="Rad21_Rec8_N"/>
    <property type="match status" value="1"/>
</dbReference>
<comment type="subcellular location">
    <subcellularLocation>
        <location evidence="1">Nucleus</location>
    </subcellularLocation>
</comment>
<sequence length="778" mass="86951">MLPRCVLRHTQGRKFNTVSAKLVHSVVDSSPKRERSRSSDSSVSTHSALQRQQLEFCCLLCGWDVACKTCPFNWFDFDPKKFRTKHRRRRGDSEDMSKFAASDADIRQAMEILSINATPSDGFDKVSITQQQVKDAFRAKALEWHPDCNPDPEAESIFKEVLEAYELLLAHALQQLASQRGNRIMFYSQIILAKKGPLGKIWLAAHWDKKLNKQQIFTADIHTSVENIMNPQVPLALRVTGHLLLGVVRIYSRKVKYLYTDCSEALVKIKLAFRPGAVDLPASNQQAASHTINVSNFGEFEAEVTYSIDAIAVPSLDEWIAASSQTMARRQDITLADPLDRIREENAFAERDAIAMEDSFGGEGDWHAFDLDDNFGSSGLDISTVSDIEVAREADAPVLPLDDSGIMVAGDKSTDRSSLMAEGEQPEFGFNDTSFEIPPDNALEIDNPIDDPMDGGTLDISTDINVSINGSTRASLDAALANVEVEESRPKKKRKIARDTITELTSAFLKQGMADTSDITCTREITYTKKTGNKSEFDMQAGVNMFSRPCMISMSEELLNMFKVTMKKRKFPFGSRQKESNQTENIELTRRMSANSHVSSNSAGLDMTTGSCDVSMLHDIEEENHFEFAEMGPTEPDRVDDGFLDYGIGAPFELEEKELEDLNVDIELGAVNDIRSDANGVTENNTEVSTAHHKWHPHTVKVMKVLRKSLNNKDEVTYKQLTKKTQDRRTAAALFFELLQLKTLDFVDVDQAAPYSDIKISKAARFSEHIPAVDHDTT</sequence>
<gene>
    <name evidence="5" type="ORF">PHPALM_3473</name>
</gene>
<keyword evidence="3" id="KW-0539">Nucleus</keyword>
<dbReference type="CDD" id="cd06257">
    <property type="entry name" value="DnaJ"/>
    <property type="match status" value="1"/>
</dbReference>
<dbReference type="InterPro" id="IPR023093">
    <property type="entry name" value="ScpA-like_C"/>
</dbReference>
<comment type="caution">
    <text evidence="5">The sequence shown here is derived from an EMBL/GenBank/DDBJ whole genome shotgun (WGS) entry which is preliminary data.</text>
</comment>
<dbReference type="AlphaFoldDB" id="A0A2P4YM93"/>
<organism evidence="5 6">
    <name type="scientific">Phytophthora palmivora</name>
    <dbReference type="NCBI Taxonomy" id="4796"/>
    <lineage>
        <taxon>Eukaryota</taxon>
        <taxon>Sar</taxon>
        <taxon>Stramenopiles</taxon>
        <taxon>Oomycota</taxon>
        <taxon>Peronosporomycetes</taxon>
        <taxon>Peronosporales</taxon>
        <taxon>Peronosporaceae</taxon>
        <taxon>Phytophthora</taxon>
    </lineage>
</organism>
<dbReference type="SUPFAM" id="SSF46565">
    <property type="entry name" value="Chaperone J-domain"/>
    <property type="match status" value="1"/>
</dbReference>
<dbReference type="PANTHER" id="PTHR12585:SF69">
    <property type="entry name" value="FI11703P"/>
    <property type="match status" value="1"/>
</dbReference>
<dbReference type="SUPFAM" id="SSF46785">
    <property type="entry name" value="Winged helix' DNA-binding domain"/>
    <property type="match status" value="1"/>
</dbReference>
<dbReference type="EMBL" id="NCKW01001869">
    <property type="protein sequence ID" value="POM78934.1"/>
    <property type="molecule type" value="Genomic_DNA"/>
</dbReference>
<accession>A0A2P4YM93</accession>
<dbReference type="GO" id="GO:0003682">
    <property type="term" value="F:chromatin binding"/>
    <property type="evidence" value="ECO:0007669"/>
    <property type="project" value="TreeGrafter"/>
</dbReference>
<comment type="similarity">
    <text evidence="2">Belongs to the rad21 family.</text>
</comment>
<evidence type="ECO:0000259" key="4">
    <source>
        <dbReference type="PROSITE" id="PS50076"/>
    </source>
</evidence>
<dbReference type="InterPro" id="IPR036390">
    <property type="entry name" value="WH_DNA-bd_sf"/>
</dbReference>
<dbReference type="PANTHER" id="PTHR12585">
    <property type="entry name" value="SCC1 / RAD21 FAMILY MEMBER"/>
    <property type="match status" value="1"/>
</dbReference>
<proteinExistence type="inferred from homology"/>
<dbReference type="InterPro" id="IPR006909">
    <property type="entry name" value="Rad21/Rec8_C_eu"/>
</dbReference>
<evidence type="ECO:0000256" key="3">
    <source>
        <dbReference type="ARBA" id="ARBA00023242"/>
    </source>
</evidence>
<evidence type="ECO:0000313" key="6">
    <source>
        <dbReference type="Proteomes" id="UP000237271"/>
    </source>
</evidence>
<dbReference type="InterPro" id="IPR036869">
    <property type="entry name" value="J_dom_sf"/>
</dbReference>
<dbReference type="OrthoDB" id="10071381at2759"/>
<dbReference type="InterPro" id="IPR039781">
    <property type="entry name" value="Rad21/Rec8-like"/>
</dbReference>
<reference evidence="5 6" key="1">
    <citation type="journal article" date="2017" name="Genome Biol. Evol.">
        <title>Phytophthora megakarya and P. palmivora, closely related causal agents of cacao black pod rot, underwent increases in genome sizes and gene numbers by different mechanisms.</title>
        <authorList>
            <person name="Ali S.S."/>
            <person name="Shao J."/>
            <person name="Lary D.J."/>
            <person name="Kronmiller B."/>
            <person name="Shen D."/>
            <person name="Strem M.D."/>
            <person name="Amoako-Attah I."/>
            <person name="Akrofi A.Y."/>
            <person name="Begoude B.A."/>
            <person name="Ten Hoopen G.M."/>
            <person name="Coulibaly K."/>
            <person name="Kebe B.I."/>
            <person name="Melnick R.L."/>
            <person name="Guiltinan M.J."/>
            <person name="Tyler B.M."/>
            <person name="Meinhardt L.W."/>
            <person name="Bailey B.A."/>
        </authorList>
    </citation>
    <scope>NUCLEOTIDE SEQUENCE [LARGE SCALE GENOMIC DNA]</scope>
    <source>
        <strain evidence="6">sbr112.9</strain>
    </source>
</reference>
<dbReference type="InterPro" id="IPR006910">
    <property type="entry name" value="Rad21_Rec8_N"/>
</dbReference>
<name>A0A2P4YM93_9STRA</name>
<keyword evidence="6" id="KW-1185">Reference proteome</keyword>
<dbReference type="GO" id="GO:0008278">
    <property type="term" value="C:cohesin complex"/>
    <property type="evidence" value="ECO:0007669"/>
    <property type="project" value="InterPro"/>
</dbReference>
<dbReference type="GO" id="GO:0007062">
    <property type="term" value="P:sister chromatid cohesion"/>
    <property type="evidence" value="ECO:0007669"/>
    <property type="project" value="InterPro"/>
</dbReference>
<dbReference type="Gene3D" id="1.10.287.110">
    <property type="entry name" value="DnaJ domain"/>
    <property type="match status" value="1"/>
</dbReference>
<dbReference type="PROSITE" id="PS50076">
    <property type="entry name" value="DNAJ_2"/>
    <property type="match status" value="1"/>
</dbReference>
<dbReference type="Pfam" id="PF00226">
    <property type="entry name" value="DnaJ"/>
    <property type="match status" value="1"/>
</dbReference>
<evidence type="ECO:0000256" key="1">
    <source>
        <dbReference type="ARBA" id="ARBA00004123"/>
    </source>
</evidence>
<feature type="domain" description="J" evidence="4">
    <location>
        <begin position="108"/>
        <end position="181"/>
    </location>
</feature>
<dbReference type="GO" id="GO:1990414">
    <property type="term" value="P:replication-born double-strand break repair via sister chromatid exchange"/>
    <property type="evidence" value="ECO:0007669"/>
    <property type="project" value="TreeGrafter"/>
</dbReference>
<dbReference type="GO" id="GO:0005634">
    <property type="term" value="C:nucleus"/>
    <property type="evidence" value="ECO:0007669"/>
    <property type="project" value="UniProtKB-SubCell"/>
</dbReference>
<dbReference type="SMART" id="SM00271">
    <property type="entry name" value="DnaJ"/>
    <property type="match status" value="1"/>
</dbReference>
<evidence type="ECO:0000313" key="5">
    <source>
        <dbReference type="EMBL" id="POM78934.1"/>
    </source>
</evidence>
<dbReference type="Gene3D" id="1.10.10.580">
    <property type="entry name" value="Structural maintenance of chromosome 1. Chain E"/>
    <property type="match status" value="1"/>
</dbReference>
<evidence type="ECO:0000256" key="2">
    <source>
        <dbReference type="ARBA" id="ARBA00009870"/>
    </source>
</evidence>
<dbReference type="Pfam" id="PF04824">
    <property type="entry name" value="Rad21_Rec8"/>
    <property type="match status" value="1"/>
</dbReference>
<dbReference type="FunFam" id="1.10.10.580:FF:000005">
    <property type="entry name" value="Double-strand-break repair protein rad21"/>
    <property type="match status" value="1"/>
</dbReference>